<accession>A0A8J2NCC1</accession>
<evidence type="ECO:0000313" key="2">
    <source>
        <dbReference type="Proteomes" id="UP000693738"/>
    </source>
</evidence>
<dbReference type="Proteomes" id="UP000693738">
    <property type="component" value="Unassembled WGS sequence"/>
</dbReference>
<protein>
    <submittedName>
        <fullName evidence="1">Uncharacterized protein</fullName>
    </submittedName>
</protein>
<organism evidence="1 2">
    <name type="scientific">Fusarium equiseti</name>
    <name type="common">Fusarium scirpi</name>
    <dbReference type="NCBI Taxonomy" id="61235"/>
    <lineage>
        <taxon>Eukaryota</taxon>
        <taxon>Fungi</taxon>
        <taxon>Dikarya</taxon>
        <taxon>Ascomycota</taxon>
        <taxon>Pezizomycotina</taxon>
        <taxon>Sordariomycetes</taxon>
        <taxon>Hypocreomycetidae</taxon>
        <taxon>Hypocreales</taxon>
        <taxon>Nectriaceae</taxon>
        <taxon>Fusarium</taxon>
        <taxon>Fusarium incarnatum-equiseti species complex</taxon>
    </lineage>
</organism>
<reference evidence="1" key="1">
    <citation type="submission" date="2021-05" db="EMBL/GenBank/DDBJ databases">
        <authorList>
            <person name="Khan N."/>
        </authorList>
    </citation>
    <scope>NUCLEOTIDE SEQUENCE</scope>
</reference>
<proteinExistence type="predicted"/>
<dbReference type="EMBL" id="CAJSTJ010000128">
    <property type="protein sequence ID" value="CAG7559073.1"/>
    <property type="molecule type" value="Genomic_DNA"/>
</dbReference>
<comment type="caution">
    <text evidence="1">The sequence shown here is derived from an EMBL/GenBank/DDBJ whole genome shotgun (WGS) entry which is preliminary data.</text>
</comment>
<dbReference type="AlphaFoldDB" id="A0A8J2NCC1"/>
<sequence>MLNISSNVSSMAKKLSTTKLRSTTFYFLRRLLVQLSNYKYYEPINTCGDLPALLEDPAFGNAGCLEMVDVIMPPLYVPSSVIKTGAAIGEFNKAKAVKGVQGA</sequence>
<name>A0A8J2NCC1_FUSEQ</name>
<evidence type="ECO:0000313" key="1">
    <source>
        <dbReference type="EMBL" id="CAG7559073.1"/>
    </source>
</evidence>
<gene>
    <name evidence="1" type="ORF">FEQUK3_LOCUS4808</name>
</gene>